<dbReference type="InterPro" id="IPR012908">
    <property type="entry name" value="PGAP1-ab_dom-like"/>
</dbReference>
<dbReference type="Pfam" id="PF07819">
    <property type="entry name" value="PGAP1"/>
    <property type="match status" value="1"/>
</dbReference>
<proteinExistence type="predicted"/>
<dbReference type="RefSeq" id="WP_258810696.1">
    <property type="nucleotide sequence ID" value="NZ_JANUGU010000001.1"/>
</dbReference>
<dbReference type="SUPFAM" id="SSF53474">
    <property type="entry name" value="alpha/beta-Hydrolases"/>
    <property type="match status" value="1"/>
</dbReference>
<evidence type="ECO:0000313" key="2">
    <source>
        <dbReference type="EMBL" id="MCS0657556.1"/>
    </source>
</evidence>
<sequence length="564" mass="62643">MSEPTRKLPPPTVEKDGSLVAHTVATPKSFKVRALVEVPPDKVVPIIFIPGMMGTNLRMRQGAVLPPEDGVKSGETAWRPPNGKLEGVTEVWTWSRRTPAQRQDILDGEKLEVDASGSLPGSTLTAQQMREQGWGEVHADSYGSFLASLQENLETTFEHAGSQRRIKEHWRVVMACDAARWGVRSMAPLSEAELEKFAGYYYPVYAVGYNWLQSCAQSADRIRKRVQEIIKHWQSVQRECKHVILVTHSMGGLVGRACAKQMPGQVAGVIHGVMPAFGAPVAYRRIACGTEGSRFERGMSSHVNEDGFARIAGNTAETTTPVMAVAPGVMELLPNQFYPPGWLVVRTVRSVNKELESRELLSLPQGNPYDFYRDMDSWYRMIDPALVDPRRRYIWRQGGAARQAKKAVDTAEHFHSNVLAEQQAGGRQEGEGSSVKPYYHPMTYAFYEADLARRAFGKIRWVAQEAGGAVALTANNVRQARLVKCQQDGSRDVDVDGRYRLQFRPWLQDAAGDDTVPAQSGAGPGGHVGQLFRTSGFSHQESYQDRDVLLLTQYLIAKLAQSFT</sequence>
<keyword evidence="3" id="KW-1185">Reference proteome</keyword>
<dbReference type="Gene3D" id="3.40.50.1820">
    <property type="entry name" value="alpha/beta hydrolase"/>
    <property type="match status" value="1"/>
</dbReference>
<dbReference type="InterPro" id="IPR029058">
    <property type="entry name" value="AB_hydrolase_fold"/>
</dbReference>
<protein>
    <recommendedName>
        <fullName evidence="1">GPI inositol-deacylase PGAP1-like alpha/beta domain-containing protein</fullName>
    </recommendedName>
</protein>
<feature type="domain" description="GPI inositol-deacylase PGAP1-like alpha/beta" evidence="1">
    <location>
        <begin position="221"/>
        <end position="288"/>
    </location>
</feature>
<comment type="caution">
    <text evidence="2">The sequence shown here is derived from an EMBL/GenBank/DDBJ whole genome shotgun (WGS) entry which is preliminary data.</text>
</comment>
<accession>A0ABT2CUA2</accession>
<dbReference type="Proteomes" id="UP001204621">
    <property type="component" value="Unassembled WGS sequence"/>
</dbReference>
<organism evidence="2 3">
    <name type="scientific">Massilia terrae</name>
    <dbReference type="NCBI Taxonomy" id="1811224"/>
    <lineage>
        <taxon>Bacteria</taxon>
        <taxon>Pseudomonadati</taxon>
        <taxon>Pseudomonadota</taxon>
        <taxon>Betaproteobacteria</taxon>
        <taxon>Burkholderiales</taxon>
        <taxon>Oxalobacteraceae</taxon>
        <taxon>Telluria group</taxon>
        <taxon>Massilia</taxon>
    </lineage>
</organism>
<reference evidence="2 3" key="1">
    <citation type="submission" date="2022-08" db="EMBL/GenBank/DDBJ databases">
        <title>Reclassification of Massilia species as members of the genera Telluria, Duganella, Pseudoduganella, Mokoshia gen. nov. and Zemynaea gen. nov. using orthogonal and non-orthogonal genome-based approaches.</title>
        <authorList>
            <person name="Bowman J.P."/>
        </authorList>
    </citation>
    <scope>NUCLEOTIDE SEQUENCE [LARGE SCALE GENOMIC DNA]</scope>
    <source>
        <strain evidence="2 3">JCM 31606</strain>
    </source>
</reference>
<name>A0ABT2CUA2_9BURK</name>
<evidence type="ECO:0000259" key="1">
    <source>
        <dbReference type="Pfam" id="PF07819"/>
    </source>
</evidence>
<evidence type="ECO:0000313" key="3">
    <source>
        <dbReference type="Proteomes" id="UP001204621"/>
    </source>
</evidence>
<dbReference type="EMBL" id="JANUGU010000001">
    <property type="protein sequence ID" value="MCS0657556.1"/>
    <property type="molecule type" value="Genomic_DNA"/>
</dbReference>
<gene>
    <name evidence="2" type="ORF">NX778_05695</name>
</gene>